<dbReference type="GO" id="GO:0043202">
    <property type="term" value="C:lysosomal lumen"/>
    <property type="evidence" value="ECO:0007669"/>
    <property type="project" value="UniProtKB-SubCell"/>
</dbReference>
<dbReference type="GeneTree" id="ENSGT00950000183059"/>
<dbReference type="GO" id="GO:0000139">
    <property type="term" value="C:Golgi membrane"/>
    <property type="evidence" value="ECO:0007669"/>
    <property type="project" value="Ensembl"/>
</dbReference>
<evidence type="ECO:0000256" key="2">
    <source>
        <dbReference type="ARBA" id="ARBA00008664"/>
    </source>
</evidence>
<keyword evidence="16" id="KW-1185">Reference proteome</keyword>
<evidence type="ECO:0000313" key="16">
    <source>
        <dbReference type="Proteomes" id="UP000694412"/>
    </source>
</evidence>
<evidence type="ECO:0000256" key="4">
    <source>
        <dbReference type="ARBA" id="ARBA00022737"/>
    </source>
</evidence>
<dbReference type="InterPro" id="IPR001736">
    <property type="entry name" value="PLipase_D/transphosphatidylase"/>
</dbReference>
<feature type="compositionally biased region" description="Basic and acidic residues" evidence="13">
    <location>
        <begin position="413"/>
        <end position="422"/>
    </location>
</feature>
<evidence type="ECO:0000313" key="15">
    <source>
        <dbReference type="Ensembl" id="ENSCJPP00005006238.1"/>
    </source>
</evidence>
<gene>
    <name evidence="15" type="primary">PLD3</name>
</gene>
<keyword evidence="6" id="KW-0269">Exonuclease</keyword>
<dbReference type="PANTHER" id="PTHR10185">
    <property type="entry name" value="PHOSPHOLIPASE D - RELATED"/>
    <property type="match status" value="1"/>
</dbReference>
<dbReference type="Pfam" id="PF13918">
    <property type="entry name" value="PLDc_3"/>
    <property type="match status" value="1"/>
</dbReference>
<comment type="catalytic activity">
    <reaction evidence="7">
        <text>Exonucleolytic cleavage in the 5'- to 3'-direction to yield nucleoside 3'-phosphates.</text>
        <dbReference type="EC" id="3.1.16.1"/>
    </reaction>
</comment>
<comment type="subcellular location">
    <subcellularLocation>
        <location evidence="9">Early endosome membrane</location>
        <topology evidence="9">Single-pass type II membrane protein</topology>
    </subcellularLocation>
    <subcellularLocation>
        <location evidence="8">Late endosome membrane</location>
        <topology evidence="8">Single-pass type II membrane protein</topology>
    </subcellularLocation>
    <subcellularLocation>
        <location evidence="1">Lysosome lumen</location>
    </subcellularLocation>
</comment>
<dbReference type="GO" id="GO:0005789">
    <property type="term" value="C:endoplasmic reticulum membrane"/>
    <property type="evidence" value="ECO:0007669"/>
    <property type="project" value="Ensembl"/>
</dbReference>
<dbReference type="AlphaFoldDB" id="A0A8C2Y7J9"/>
<evidence type="ECO:0000256" key="1">
    <source>
        <dbReference type="ARBA" id="ARBA00004227"/>
    </source>
</evidence>
<dbReference type="SUPFAM" id="SSF56024">
    <property type="entry name" value="Phospholipase D/nuclease"/>
    <property type="match status" value="2"/>
</dbReference>
<feature type="compositionally biased region" description="Pro residues" evidence="13">
    <location>
        <begin position="1"/>
        <end position="30"/>
    </location>
</feature>
<accession>A0A8C2Y7J9</accession>
<keyword evidence="3" id="KW-0540">Nuclease</keyword>
<evidence type="ECO:0000259" key="14">
    <source>
        <dbReference type="PROSITE" id="PS50035"/>
    </source>
</evidence>
<dbReference type="GO" id="GO:0045145">
    <property type="term" value="F:single-stranded DNA 5'-3' DNA exonuclease activity"/>
    <property type="evidence" value="ECO:0007669"/>
    <property type="project" value="Ensembl"/>
</dbReference>
<feature type="region of interest" description="Disordered" evidence="13">
    <location>
        <begin position="400"/>
        <end position="422"/>
    </location>
</feature>
<evidence type="ECO:0000256" key="3">
    <source>
        <dbReference type="ARBA" id="ARBA00022722"/>
    </source>
</evidence>
<dbReference type="SMART" id="SM00155">
    <property type="entry name" value="PLDc"/>
    <property type="match status" value="1"/>
</dbReference>
<evidence type="ECO:0000256" key="9">
    <source>
        <dbReference type="ARBA" id="ARBA00037858"/>
    </source>
</evidence>
<dbReference type="InterPro" id="IPR032803">
    <property type="entry name" value="PLDc_3"/>
</dbReference>
<dbReference type="PANTHER" id="PTHR10185:SF16">
    <property type="entry name" value="5'-3' EXONUCLEASE PLD3"/>
    <property type="match status" value="1"/>
</dbReference>
<dbReference type="Proteomes" id="UP000694412">
    <property type="component" value="Unassembled WGS sequence"/>
</dbReference>
<evidence type="ECO:0000256" key="5">
    <source>
        <dbReference type="ARBA" id="ARBA00022801"/>
    </source>
</evidence>
<name>A0A8C2Y7J9_COTJA</name>
<dbReference type="PROSITE" id="PS50035">
    <property type="entry name" value="PLD"/>
    <property type="match status" value="1"/>
</dbReference>
<protein>
    <recommendedName>
        <fullName evidence="11">5'-3' exonuclease PLD3</fullName>
        <ecNumber evidence="10">3.1.16.1</ecNumber>
    </recommendedName>
    <alternativeName>
        <fullName evidence="12">Phospholipase D3</fullName>
    </alternativeName>
</protein>
<dbReference type="Ensembl" id="ENSCJPT00005009866.1">
    <property type="protein sequence ID" value="ENSCJPP00005006238.1"/>
    <property type="gene ID" value="ENSCJPG00005005862.1"/>
</dbReference>
<reference evidence="15" key="1">
    <citation type="submission" date="2025-08" db="UniProtKB">
        <authorList>
            <consortium name="Ensembl"/>
        </authorList>
    </citation>
    <scope>IDENTIFICATION</scope>
</reference>
<feature type="region of interest" description="Disordered" evidence="13">
    <location>
        <begin position="1"/>
        <end position="36"/>
    </location>
</feature>
<proteinExistence type="inferred from homology"/>
<organism evidence="15 16">
    <name type="scientific">Coturnix japonica</name>
    <name type="common">Japanese quail</name>
    <name type="synonym">Coturnix coturnix japonica</name>
    <dbReference type="NCBI Taxonomy" id="93934"/>
    <lineage>
        <taxon>Eukaryota</taxon>
        <taxon>Metazoa</taxon>
        <taxon>Chordata</taxon>
        <taxon>Craniata</taxon>
        <taxon>Vertebrata</taxon>
        <taxon>Euteleostomi</taxon>
        <taxon>Archelosauria</taxon>
        <taxon>Archosauria</taxon>
        <taxon>Dinosauria</taxon>
        <taxon>Saurischia</taxon>
        <taxon>Theropoda</taxon>
        <taxon>Coelurosauria</taxon>
        <taxon>Aves</taxon>
        <taxon>Neognathae</taxon>
        <taxon>Galloanserae</taxon>
        <taxon>Galliformes</taxon>
        <taxon>Phasianidae</taxon>
        <taxon>Perdicinae</taxon>
        <taxon>Coturnix</taxon>
    </lineage>
</organism>
<dbReference type="GO" id="GO:0031902">
    <property type="term" value="C:late endosome membrane"/>
    <property type="evidence" value="ECO:0007669"/>
    <property type="project" value="UniProtKB-SubCell"/>
</dbReference>
<keyword evidence="4" id="KW-0677">Repeat</keyword>
<sequence>NPNPIPITPMASPAPHPAPHLPPPPPPKGSPPSLGGQHAVGAALHYIALHCIALHCIPLHCMPCSAVLVVSTPSGLHHSSFPSTFSCWLHLLRSARRSVDVASFYWTMSNNDTNTTEQTAAPVNSGVLWGQWEQWGGLWGTLCCVMGGPIADLWGLCPTGAAVRMVDVGRLAGGVLHTKLWVVDGAHVYLGSANMDWRSLTQVKELGVALYNCSIAAQDVAKVFEAYWALGAPNASIPRPWPGNFSTSFNMETPLRLRLNGTPTALYFSSSPPSFCAAGRTPDLQAVLGVINSARSFIDVAVMSYLPASEFQRHNRFWPPIDDALRRAVFERGVRLKLLLGCWAHSKAAMFPFIKSLAAISDNRTGYSAQVVSVSCQIVSHRGNKGGLVAQGEHWGVGNGVTGGSGSDMSVSRADHGEGGRP</sequence>
<dbReference type="GO" id="GO:0014902">
    <property type="term" value="P:myotube differentiation"/>
    <property type="evidence" value="ECO:0007669"/>
    <property type="project" value="Ensembl"/>
</dbReference>
<dbReference type="GO" id="GO:0031901">
    <property type="term" value="C:early endosome membrane"/>
    <property type="evidence" value="ECO:0007669"/>
    <property type="project" value="UniProtKB-SubCell"/>
</dbReference>
<evidence type="ECO:0000256" key="12">
    <source>
        <dbReference type="ARBA" id="ARBA00041681"/>
    </source>
</evidence>
<comment type="similarity">
    <text evidence="2">Belongs to the phospholipase D family.</text>
</comment>
<reference evidence="15" key="2">
    <citation type="submission" date="2025-09" db="UniProtKB">
        <authorList>
            <consortium name="Ensembl"/>
        </authorList>
    </citation>
    <scope>IDENTIFICATION</scope>
</reference>
<evidence type="ECO:0000256" key="6">
    <source>
        <dbReference type="ARBA" id="ARBA00022839"/>
    </source>
</evidence>
<evidence type="ECO:0000256" key="10">
    <source>
        <dbReference type="ARBA" id="ARBA00039059"/>
    </source>
</evidence>
<dbReference type="Gene3D" id="3.30.870.10">
    <property type="entry name" value="Endonuclease Chain A"/>
    <property type="match status" value="2"/>
</dbReference>
<evidence type="ECO:0000256" key="13">
    <source>
        <dbReference type="SAM" id="MobiDB-lite"/>
    </source>
</evidence>
<evidence type="ECO:0000256" key="8">
    <source>
        <dbReference type="ARBA" id="ARBA00037797"/>
    </source>
</evidence>
<dbReference type="EC" id="3.1.16.1" evidence="10"/>
<dbReference type="InterPro" id="IPR050874">
    <property type="entry name" value="Diverse_PLD-related"/>
</dbReference>
<evidence type="ECO:0000256" key="7">
    <source>
        <dbReference type="ARBA" id="ARBA00035759"/>
    </source>
</evidence>
<feature type="domain" description="PLD phosphodiesterase" evidence="14">
    <location>
        <begin position="172"/>
        <end position="199"/>
    </location>
</feature>
<evidence type="ECO:0000256" key="11">
    <source>
        <dbReference type="ARBA" id="ARBA00039647"/>
    </source>
</evidence>
<keyword evidence="5" id="KW-0378">Hydrolase</keyword>